<dbReference type="InterPro" id="IPR019546">
    <property type="entry name" value="TAT_signal_bac_arc"/>
</dbReference>
<dbReference type="Proteomes" id="UP001519287">
    <property type="component" value="Unassembled WGS sequence"/>
</dbReference>
<feature type="domain" description="Calcineurin-like phosphoesterase" evidence="4">
    <location>
        <begin position="62"/>
        <end position="224"/>
    </location>
</feature>
<protein>
    <submittedName>
        <fullName evidence="5">MPP superfamily phosphohydrolase</fullName>
    </submittedName>
</protein>
<keyword evidence="3" id="KW-0812">Transmembrane</keyword>
<evidence type="ECO:0000256" key="1">
    <source>
        <dbReference type="ARBA" id="ARBA00022723"/>
    </source>
</evidence>
<feature type="transmembrane region" description="Helical" evidence="3">
    <location>
        <begin position="12"/>
        <end position="33"/>
    </location>
</feature>
<dbReference type="PANTHER" id="PTHR31302">
    <property type="entry name" value="TRANSMEMBRANE PROTEIN WITH METALLOPHOSPHOESTERASE DOMAIN-RELATED"/>
    <property type="match status" value="1"/>
</dbReference>
<dbReference type="EMBL" id="JAGGLB010000032">
    <property type="protein sequence ID" value="MBP1995273.1"/>
    <property type="molecule type" value="Genomic_DNA"/>
</dbReference>
<dbReference type="PANTHER" id="PTHR31302:SF31">
    <property type="entry name" value="PHOSPHODIESTERASE YAEI"/>
    <property type="match status" value="1"/>
</dbReference>
<dbReference type="CDD" id="cd07385">
    <property type="entry name" value="MPP_YkuE_C"/>
    <property type="match status" value="1"/>
</dbReference>
<keyword evidence="6" id="KW-1185">Reference proteome</keyword>
<dbReference type="InterPro" id="IPR029052">
    <property type="entry name" value="Metallo-depent_PP-like"/>
</dbReference>
<organism evidence="5 6">
    <name type="scientific">Paenibacillus eucommiae</name>
    <dbReference type="NCBI Taxonomy" id="1355755"/>
    <lineage>
        <taxon>Bacteria</taxon>
        <taxon>Bacillati</taxon>
        <taxon>Bacillota</taxon>
        <taxon>Bacilli</taxon>
        <taxon>Bacillales</taxon>
        <taxon>Paenibacillaceae</taxon>
        <taxon>Paenibacillus</taxon>
    </lineage>
</organism>
<evidence type="ECO:0000313" key="5">
    <source>
        <dbReference type="EMBL" id="MBP1995273.1"/>
    </source>
</evidence>
<dbReference type="NCBIfam" id="TIGR01409">
    <property type="entry name" value="TAT_signal_seq"/>
    <property type="match status" value="1"/>
</dbReference>
<sequence>MKQKNLTTRRSFLQKSIYAAAGLLIAGGLTGGYSTLIEPRWYETTYTRLVFDRLPAAFRGVRIVHFSDVHLGYHFDNSNLRTLIDRIMKEKPDLICFTGDLFDQEVGENPSKVSELLAQLKAPLGKWACLGNHDYYSGYQETISVLQAGGFTTLLNEHQYISKGDQAIQIVGVDDMSVGRPDIKRAMKDTDPDAFSLLLSHSSNYADAAAPYSLDLQLSGHSHGGQIRLPLIGALVLPPHGNKYAMGHYQADNSKLQIYTTRGIGTTIFPLRFLCRPEITVLTLNSSLS</sequence>
<evidence type="ECO:0000256" key="3">
    <source>
        <dbReference type="SAM" id="Phobius"/>
    </source>
</evidence>
<evidence type="ECO:0000313" key="6">
    <source>
        <dbReference type="Proteomes" id="UP001519287"/>
    </source>
</evidence>
<keyword evidence="3" id="KW-0472">Membrane</keyword>
<reference evidence="5 6" key="1">
    <citation type="submission" date="2021-03" db="EMBL/GenBank/DDBJ databases">
        <title>Genomic Encyclopedia of Type Strains, Phase IV (KMG-IV): sequencing the most valuable type-strain genomes for metagenomic binning, comparative biology and taxonomic classification.</title>
        <authorList>
            <person name="Goeker M."/>
        </authorList>
    </citation>
    <scope>NUCLEOTIDE SEQUENCE [LARGE SCALE GENOMIC DNA]</scope>
    <source>
        <strain evidence="5 6">DSM 26048</strain>
    </source>
</reference>
<proteinExistence type="predicted"/>
<dbReference type="RefSeq" id="WP_209977083.1">
    <property type="nucleotide sequence ID" value="NZ_JAGGLB010000032.1"/>
</dbReference>
<accession>A0ABS4J625</accession>
<keyword evidence="2" id="KW-0378">Hydrolase</keyword>
<dbReference type="Gene3D" id="3.60.21.10">
    <property type="match status" value="1"/>
</dbReference>
<dbReference type="SUPFAM" id="SSF56300">
    <property type="entry name" value="Metallo-dependent phosphatases"/>
    <property type="match status" value="1"/>
</dbReference>
<keyword evidence="1" id="KW-0479">Metal-binding</keyword>
<dbReference type="InterPro" id="IPR004843">
    <property type="entry name" value="Calcineurin-like_PHP"/>
</dbReference>
<comment type="caution">
    <text evidence="5">The sequence shown here is derived from an EMBL/GenBank/DDBJ whole genome shotgun (WGS) entry which is preliminary data.</text>
</comment>
<dbReference type="Pfam" id="PF00149">
    <property type="entry name" value="Metallophos"/>
    <property type="match status" value="1"/>
</dbReference>
<name>A0ABS4J625_9BACL</name>
<evidence type="ECO:0000256" key="2">
    <source>
        <dbReference type="ARBA" id="ARBA00022801"/>
    </source>
</evidence>
<gene>
    <name evidence="5" type="ORF">J2Z66_006915</name>
</gene>
<keyword evidence="3" id="KW-1133">Transmembrane helix</keyword>
<dbReference type="InterPro" id="IPR051158">
    <property type="entry name" value="Metallophosphoesterase_sf"/>
</dbReference>
<evidence type="ECO:0000259" key="4">
    <source>
        <dbReference type="Pfam" id="PF00149"/>
    </source>
</evidence>